<accession>A0ABU4DLF3</accession>
<evidence type="ECO:0000259" key="3">
    <source>
        <dbReference type="SMART" id="SM00776"/>
    </source>
</evidence>
<feature type="domain" description="Glycosyl hydrolase family 98 putative carbohydrate-binding module" evidence="3">
    <location>
        <begin position="71"/>
        <end position="216"/>
    </location>
</feature>
<name>A0ABU4DLF3_9DEIO</name>
<dbReference type="SMART" id="SM00776">
    <property type="entry name" value="NPCBM"/>
    <property type="match status" value="1"/>
</dbReference>
<evidence type="ECO:0000256" key="1">
    <source>
        <dbReference type="SAM" id="MobiDB-lite"/>
    </source>
</evidence>
<keyword evidence="5" id="KW-1185">Reference proteome</keyword>
<dbReference type="SUPFAM" id="SSF51126">
    <property type="entry name" value="Pectin lyase-like"/>
    <property type="match status" value="1"/>
</dbReference>
<dbReference type="Pfam" id="PF08305">
    <property type="entry name" value="NPCBM"/>
    <property type="match status" value="1"/>
</dbReference>
<dbReference type="Proteomes" id="UP001276150">
    <property type="component" value="Unassembled WGS sequence"/>
</dbReference>
<dbReference type="RefSeq" id="WP_317638542.1">
    <property type="nucleotide sequence ID" value="NZ_JAPMIV010000001.1"/>
</dbReference>
<dbReference type="Gene3D" id="2.60.120.1060">
    <property type="entry name" value="NPCBM/NEW2 domain"/>
    <property type="match status" value="1"/>
</dbReference>
<evidence type="ECO:0000313" key="4">
    <source>
        <dbReference type="EMBL" id="MDV6373253.1"/>
    </source>
</evidence>
<dbReference type="InterPro" id="IPR038637">
    <property type="entry name" value="NPCBM_sf"/>
</dbReference>
<protein>
    <submittedName>
        <fullName evidence="4">NPCBM/NEW2 domain-containing protein</fullName>
    </submittedName>
</protein>
<sequence>MSYSPRTAFSLTALALTLTLAACSQPAAPQANAGGQASSQQDGRQFGYDGKDRSWTSTDNGLTTLTAQALGNGDNLVSDLPWLSATSGWGPIERNMSNGEAGSGDGRTLTLNGRAYATGLGVHANSSVTFALNGQCERFTGDIGMDDEIDDRGSVVFQVYADGVKLYDSGRMTGTTAAKWVDVNITGRKELKLVVTDAGDNYYSDHADWTQPTLRGCKVQSQPTPPAPTPPAPSGNVQYVGPLVITKGGTYRGNWQSLNPDVPAVFVHTSEPVVIEGSNIRGTGHLIRGWGMNLTVRNSNGYGMNPNIYGRAAGRFIVAEELNSLRVENNYLEGTTGIYTNEFYGKDASQTIKVLRNRVKNIDGRQSNGNGGYLDARAYVQFVQLAKIWDVPGIEIAWNEVINEPGVSSLEENINLYSASGTAASRIQIHDNFLQGAYAINPATDGSYSGGGIMLGDGVADNWDHPGSYVDVYNNQIVSTSNQGIGISGGHNHNVYGNRVLSSGRLPDGQVNKAQNVGIYVWDTVNGKSRNLWYNNTVHDNVIGWTRVNANNSTWQNNTWFADCTNLCYNNKTWSGAVTNATEQQEFQLWQGKFRAAGLSVGPN</sequence>
<dbReference type="PROSITE" id="PS51257">
    <property type="entry name" value="PROKAR_LIPOPROTEIN"/>
    <property type="match status" value="1"/>
</dbReference>
<evidence type="ECO:0000256" key="2">
    <source>
        <dbReference type="SAM" id="SignalP"/>
    </source>
</evidence>
<proteinExistence type="predicted"/>
<dbReference type="InterPro" id="IPR008979">
    <property type="entry name" value="Galactose-bd-like_sf"/>
</dbReference>
<dbReference type="InterPro" id="IPR013222">
    <property type="entry name" value="Glyco_hyd_98_carb-bd"/>
</dbReference>
<feature type="compositionally biased region" description="Low complexity" evidence="1">
    <location>
        <begin position="28"/>
        <end position="41"/>
    </location>
</feature>
<keyword evidence="2" id="KW-0732">Signal</keyword>
<gene>
    <name evidence="4" type="ORF">ORD21_01395</name>
</gene>
<reference evidence="4 5" key="1">
    <citation type="submission" date="2022-11" db="EMBL/GenBank/DDBJ databases">
        <title>Deinococcus ZS9-10, Low Temperature and Draught-tolerating, UV-resistant Bacteria from Continental Antarctica.</title>
        <authorList>
            <person name="Cheng L."/>
        </authorList>
    </citation>
    <scope>NUCLEOTIDE SEQUENCE [LARGE SCALE GENOMIC DNA]</scope>
    <source>
        <strain evidence="4 5">ZS9-10</strain>
    </source>
</reference>
<feature type="region of interest" description="Disordered" evidence="1">
    <location>
        <begin position="28"/>
        <end position="55"/>
    </location>
</feature>
<dbReference type="SUPFAM" id="SSF49785">
    <property type="entry name" value="Galactose-binding domain-like"/>
    <property type="match status" value="1"/>
</dbReference>
<dbReference type="InterPro" id="IPR011050">
    <property type="entry name" value="Pectin_lyase_fold/virulence"/>
</dbReference>
<organism evidence="4 5">
    <name type="scientific">Deinococcus arenicola</name>
    <dbReference type="NCBI Taxonomy" id="2994950"/>
    <lineage>
        <taxon>Bacteria</taxon>
        <taxon>Thermotogati</taxon>
        <taxon>Deinococcota</taxon>
        <taxon>Deinococci</taxon>
        <taxon>Deinococcales</taxon>
        <taxon>Deinococcaceae</taxon>
        <taxon>Deinococcus</taxon>
    </lineage>
</organism>
<comment type="caution">
    <text evidence="4">The sequence shown here is derived from an EMBL/GenBank/DDBJ whole genome shotgun (WGS) entry which is preliminary data.</text>
</comment>
<dbReference type="EMBL" id="JAPMIV010000001">
    <property type="protein sequence ID" value="MDV6373253.1"/>
    <property type="molecule type" value="Genomic_DNA"/>
</dbReference>
<evidence type="ECO:0000313" key="5">
    <source>
        <dbReference type="Proteomes" id="UP001276150"/>
    </source>
</evidence>
<feature type="chain" id="PRO_5045096701" evidence="2">
    <location>
        <begin position="34"/>
        <end position="604"/>
    </location>
</feature>
<feature type="signal peptide" evidence="2">
    <location>
        <begin position="1"/>
        <end position="33"/>
    </location>
</feature>